<dbReference type="GeneID" id="104605269"/>
<dbReference type="OrthoDB" id="19261at2759"/>
<dbReference type="PIRSF" id="PIRSF037471">
    <property type="entry name" value="UCP037471"/>
    <property type="match status" value="1"/>
</dbReference>
<keyword evidence="8" id="KW-0408">Iron</keyword>
<dbReference type="InterPro" id="IPR017214">
    <property type="entry name" value="UCP037471"/>
</dbReference>
<dbReference type="eggNOG" id="KOG4293">
    <property type="taxonomic scope" value="Eukaryota"/>
</dbReference>
<dbReference type="Gene3D" id="1.20.120.1770">
    <property type="match status" value="1"/>
</dbReference>
<feature type="transmembrane region" description="Helical" evidence="9">
    <location>
        <begin position="244"/>
        <end position="264"/>
    </location>
</feature>
<feature type="transmembrane region" description="Helical" evidence="9">
    <location>
        <begin position="307"/>
        <end position="330"/>
    </location>
</feature>
<evidence type="ECO:0000259" key="12">
    <source>
        <dbReference type="PROSITE" id="PS50939"/>
    </source>
</evidence>
<dbReference type="SMART" id="SM00664">
    <property type="entry name" value="DoH"/>
    <property type="match status" value="1"/>
</dbReference>
<evidence type="ECO:0000256" key="5">
    <source>
        <dbReference type="ARBA" id="ARBA00022982"/>
    </source>
</evidence>
<keyword evidence="5" id="KW-0249">Electron transport</keyword>
<evidence type="ECO:0000256" key="3">
    <source>
        <dbReference type="ARBA" id="ARBA00022692"/>
    </source>
</evidence>
<dbReference type="InterPro" id="IPR005018">
    <property type="entry name" value="DOMON_domain"/>
</dbReference>
<dbReference type="AlphaFoldDB" id="A0A1U8AY23"/>
<feature type="binding site" description="axial binding residue" evidence="8">
    <location>
        <position position="210"/>
    </location>
    <ligand>
        <name>heme b</name>
        <dbReference type="ChEBI" id="CHEBI:60344"/>
        <label>1</label>
    </ligand>
    <ligandPart>
        <name>Fe</name>
        <dbReference type="ChEBI" id="CHEBI:18248"/>
    </ligandPart>
</feature>
<evidence type="ECO:0000256" key="10">
    <source>
        <dbReference type="SAM" id="SignalP"/>
    </source>
</evidence>
<protein>
    <submittedName>
        <fullName evidence="14">Cytochrome b561 and DOMON domain-containing protein At3g07570-like</fullName>
    </submittedName>
</protein>
<accession>A0A1U8AY23</accession>
<keyword evidence="2" id="KW-0813">Transport</keyword>
<feature type="domain" description="DOMON" evidence="11">
    <location>
        <begin position="58"/>
        <end position="167"/>
    </location>
</feature>
<dbReference type="CDD" id="cd09631">
    <property type="entry name" value="DOMON_DOH"/>
    <property type="match status" value="1"/>
</dbReference>
<feature type="chain" id="PRO_5010536440" evidence="10">
    <location>
        <begin position="27"/>
        <end position="365"/>
    </location>
</feature>
<dbReference type="GO" id="GO:0046872">
    <property type="term" value="F:metal ion binding"/>
    <property type="evidence" value="ECO:0007669"/>
    <property type="project" value="UniProtKB-KW"/>
</dbReference>
<dbReference type="FunCoup" id="A0A1U8AY23">
    <property type="interactions" value="255"/>
</dbReference>
<organism evidence="13 14">
    <name type="scientific">Nelumbo nucifera</name>
    <name type="common">Sacred lotus</name>
    <dbReference type="NCBI Taxonomy" id="4432"/>
    <lineage>
        <taxon>Eukaryota</taxon>
        <taxon>Viridiplantae</taxon>
        <taxon>Streptophyta</taxon>
        <taxon>Embryophyta</taxon>
        <taxon>Tracheophyta</taxon>
        <taxon>Spermatophyta</taxon>
        <taxon>Magnoliopsida</taxon>
        <taxon>Proteales</taxon>
        <taxon>Nelumbonaceae</taxon>
        <taxon>Nelumbo</taxon>
    </lineage>
</organism>
<dbReference type="STRING" id="4432.A0A1U8AY23"/>
<comment type="subcellular location">
    <subcellularLocation>
        <location evidence="1">Membrane</location>
    </subcellularLocation>
</comment>
<dbReference type="PANTHER" id="PTHR23130:SF171">
    <property type="entry name" value="OS01G0895300 PROTEIN"/>
    <property type="match status" value="1"/>
</dbReference>
<feature type="transmembrane region" description="Helical" evidence="9">
    <location>
        <begin position="342"/>
        <end position="363"/>
    </location>
</feature>
<feature type="transmembrane region" description="Helical" evidence="9">
    <location>
        <begin position="276"/>
        <end position="295"/>
    </location>
</feature>
<evidence type="ECO:0000256" key="2">
    <source>
        <dbReference type="ARBA" id="ARBA00022448"/>
    </source>
</evidence>
<proteinExistence type="predicted"/>
<feature type="transmembrane region" description="Helical" evidence="9">
    <location>
        <begin position="215"/>
        <end position="232"/>
    </location>
</feature>
<keyword evidence="8" id="KW-0479">Metal-binding</keyword>
<feature type="binding site" description="axial binding residue" evidence="8">
    <location>
        <position position="243"/>
    </location>
    <ligand>
        <name>heme b</name>
        <dbReference type="ChEBI" id="CHEBI:60344"/>
        <label>1</label>
    </ligand>
    <ligandPart>
        <name>Fe</name>
        <dbReference type="ChEBI" id="CHEBI:18248"/>
    </ligandPart>
</feature>
<gene>
    <name evidence="14" type="primary">LOC104605269</name>
</gene>
<keyword evidence="7 9" id="KW-0472">Membrane</keyword>
<feature type="signal peptide" evidence="10">
    <location>
        <begin position="1"/>
        <end position="26"/>
    </location>
</feature>
<evidence type="ECO:0000256" key="7">
    <source>
        <dbReference type="ARBA" id="ARBA00023136"/>
    </source>
</evidence>
<dbReference type="PROSITE" id="PS50836">
    <property type="entry name" value="DOMON"/>
    <property type="match status" value="1"/>
</dbReference>
<dbReference type="InterPro" id="IPR006593">
    <property type="entry name" value="Cyt_b561/ferric_Rdtase_TM"/>
</dbReference>
<dbReference type="CDD" id="cd08760">
    <property type="entry name" value="Cyt_b561_FRRS1_like"/>
    <property type="match status" value="1"/>
</dbReference>
<feature type="binding site" description="axial binding residue" evidence="8">
    <location>
        <position position="275"/>
    </location>
    <ligand>
        <name>heme b</name>
        <dbReference type="ChEBI" id="CHEBI:60344"/>
        <label>1</label>
    </ligand>
    <ligandPart>
        <name>Fe</name>
        <dbReference type="ChEBI" id="CHEBI:18248"/>
    </ligandPart>
</feature>
<reference evidence="14" key="1">
    <citation type="submission" date="2025-08" db="UniProtKB">
        <authorList>
            <consortium name="RefSeq"/>
        </authorList>
    </citation>
    <scope>IDENTIFICATION</scope>
</reference>
<keyword evidence="3 9" id="KW-0812">Transmembrane</keyword>
<dbReference type="SMART" id="SM00665">
    <property type="entry name" value="B561"/>
    <property type="match status" value="1"/>
</dbReference>
<evidence type="ECO:0000313" key="13">
    <source>
        <dbReference type="Proteomes" id="UP000189703"/>
    </source>
</evidence>
<feature type="binding site" description="axial binding residue" evidence="8">
    <location>
        <position position="311"/>
    </location>
    <ligand>
        <name>heme b</name>
        <dbReference type="ChEBI" id="CHEBI:60344"/>
        <label>1</label>
    </ligand>
    <ligandPart>
        <name>Fe</name>
        <dbReference type="ChEBI" id="CHEBI:18248"/>
    </ligandPart>
</feature>
<dbReference type="KEGG" id="nnu:104605269"/>
<dbReference type="OMA" id="CFQAWPS"/>
<dbReference type="Proteomes" id="UP000189703">
    <property type="component" value="Unplaced"/>
</dbReference>
<evidence type="ECO:0000256" key="1">
    <source>
        <dbReference type="ARBA" id="ARBA00004370"/>
    </source>
</evidence>
<dbReference type="PANTHER" id="PTHR23130">
    <property type="entry name" value="CYTOCHROME B561 AND DOMON DOMAIN-CONTAINING PROTEIN"/>
    <property type="match status" value="1"/>
</dbReference>
<dbReference type="GO" id="GO:0016020">
    <property type="term" value="C:membrane"/>
    <property type="evidence" value="ECO:0007669"/>
    <property type="project" value="UniProtKB-SubCell"/>
</dbReference>
<evidence type="ECO:0000256" key="9">
    <source>
        <dbReference type="SAM" id="Phobius"/>
    </source>
</evidence>
<keyword evidence="13" id="KW-1185">Reference proteome</keyword>
<keyword evidence="4 10" id="KW-0732">Signal</keyword>
<dbReference type="PROSITE" id="PS50939">
    <property type="entry name" value="CYTOCHROME_B561"/>
    <property type="match status" value="1"/>
</dbReference>
<evidence type="ECO:0000256" key="6">
    <source>
        <dbReference type="ARBA" id="ARBA00022989"/>
    </source>
</evidence>
<dbReference type="InParanoid" id="A0A1U8AY23"/>
<dbReference type="InterPro" id="IPR045266">
    <property type="entry name" value="DOH_DOMON"/>
</dbReference>
<dbReference type="Pfam" id="PF03188">
    <property type="entry name" value="Cytochrom_B561"/>
    <property type="match status" value="1"/>
</dbReference>
<sequence length="365" mass="40016">MREMEASLVSTVFFFSILVFSSFVNSQTDSCSSNLNLGKSNIPFLATSPSCQPVWTSQDFILRYKQSGSVWNFILSTPDTNSWVSVGFSSNGRMVGTDAIAGWVPSGGGAGVILQYHLGGTDSGSCMPNTGSLKFSNMSIISQSSRLFLVFQLTTDQPQSRLIYAVGPRNKLPSSDNLLPEHRVETSTSLNFATGQSSSAGTGSTLKTAHGVLNILSWGILIVIGVIIARYFKHYDPTWFYTHLTIQLAGFVLAIAGIITGFILEDQISSDVDTHKAIGILVLALGCCQVSAFLARPNKASKVRRYWNWFHHYFGRGAILLGIANIFYGIDISDAGNEWKFGYGVIFVILIITIIVLEVRFWMRK</sequence>
<evidence type="ECO:0000256" key="8">
    <source>
        <dbReference type="PIRSR" id="PIRSR037471-1"/>
    </source>
</evidence>
<evidence type="ECO:0000259" key="11">
    <source>
        <dbReference type="PROSITE" id="PS50836"/>
    </source>
</evidence>
<evidence type="ECO:0000256" key="4">
    <source>
        <dbReference type="ARBA" id="ARBA00022729"/>
    </source>
</evidence>
<dbReference type="RefSeq" id="XP_010268260.1">
    <property type="nucleotide sequence ID" value="XM_010269958.2"/>
</dbReference>
<evidence type="ECO:0000313" key="14">
    <source>
        <dbReference type="RefSeq" id="XP_010268260.1"/>
    </source>
</evidence>
<name>A0A1U8AY23_NELNU</name>
<keyword evidence="6 9" id="KW-1133">Transmembrane helix</keyword>
<feature type="domain" description="Cytochrome b561" evidence="12">
    <location>
        <begin position="173"/>
        <end position="365"/>
    </location>
</feature>